<name>A0A915AFJ4_PARUN</name>
<accession>A0A915AFJ4</accession>
<dbReference type="Proteomes" id="UP000887569">
    <property type="component" value="Unplaced"/>
</dbReference>
<evidence type="ECO:0000313" key="1">
    <source>
        <dbReference type="Proteomes" id="UP000887569"/>
    </source>
</evidence>
<keyword evidence="1" id="KW-1185">Reference proteome</keyword>
<dbReference type="AlphaFoldDB" id="A0A915AFJ4"/>
<evidence type="ECO:0000313" key="2">
    <source>
        <dbReference type="WBParaSite" id="PgR006_g033_t02"/>
    </source>
</evidence>
<proteinExistence type="predicted"/>
<organism evidence="1 2">
    <name type="scientific">Parascaris univalens</name>
    <name type="common">Nematode worm</name>
    <dbReference type="NCBI Taxonomy" id="6257"/>
    <lineage>
        <taxon>Eukaryota</taxon>
        <taxon>Metazoa</taxon>
        <taxon>Ecdysozoa</taxon>
        <taxon>Nematoda</taxon>
        <taxon>Chromadorea</taxon>
        <taxon>Rhabditida</taxon>
        <taxon>Spirurina</taxon>
        <taxon>Ascaridomorpha</taxon>
        <taxon>Ascaridoidea</taxon>
        <taxon>Ascarididae</taxon>
        <taxon>Parascaris</taxon>
    </lineage>
</organism>
<protein>
    <submittedName>
        <fullName evidence="2">N-acetyltransferase domain-containing protein</fullName>
    </submittedName>
</protein>
<reference evidence="2" key="1">
    <citation type="submission" date="2022-11" db="UniProtKB">
        <authorList>
            <consortium name="WormBaseParasite"/>
        </authorList>
    </citation>
    <scope>IDENTIFICATION</scope>
</reference>
<sequence length="86" mass="9656">MQSLLGSFFFSMSVLPQSASMKRRKYSIFNGVQIATTISATLLLLRSCNRFISHAQRGRAIVGCAGTFNSLCTEMHNYRHLHAHHV</sequence>
<dbReference type="WBParaSite" id="PgR006_g033_t02">
    <property type="protein sequence ID" value="PgR006_g033_t02"/>
    <property type="gene ID" value="PgR006_g033"/>
</dbReference>